<sequence length="437" mass="47169">MTIVPGTSFSNEEVRSVIDSVLEDVSKRLHALNHYIWSNPELAYEEHKAHDAICDFLESQGFTVTRHAYGLDTSFECISGTEGRLINLNAEYDALPDIGHACGHNLIATSSIAAFLALSQLRKKYGIKGRIQLLGTPAEENGGGKAKLIDAGAFKGVDISLMAHGGPENLGGPTGDGVAGVLMNARKELHVEYFGKNAHAGGNPWDGVNALDALVQAYNGISTLRQHILPEERIHGAFIDVPKVANVIPAYTKSYWQVRSPTLQGLNKLIAKVRQCIEGAAHITGCTAKIEEDGLYTDIILNETLCQRFTGHMAAYGKEFVQKLEQVLTGSSDVGEFCDSTILILLSHVTDILRGNVSYVVPTLHAMFAISTSNGSFPHHPDFTACAGTDEAHDAAVLTGKGLALLGWDMLTDDALYTSARVQWEGQIPKSACTHVY</sequence>
<dbReference type="InterPro" id="IPR011650">
    <property type="entry name" value="Peptidase_M20_dimer"/>
</dbReference>
<evidence type="ECO:0000256" key="2">
    <source>
        <dbReference type="PIRNR" id="PIRNR037226"/>
    </source>
</evidence>
<evidence type="ECO:0000259" key="3">
    <source>
        <dbReference type="Pfam" id="PF07687"/>
    </source>
</evidence>
<dbReference type="CDD" id="cd05672">
    <property type="entry name" value="M20_ACY1L2-like"/>
    <property type="match status" value="1"/>
</dbReference>
<dbReference type="PANTHER" id="PTHR30575">
    <property type="entry name" value="PEPTIDASE M20"/>
    <property type="match status" value="1"/>
</dbReference>
<dbReference type="NCBIfam" id="TIGR01891">
    <property type="entry name" value="amidohydrolases"/>
    <property type="match status" value="1"/>
</dbReference>
<dbReference type="Pfam" id="PF07687">
    <property type="entry name" value="M20_dimer"/>
    <property type="match status" value="1"/>
</dbReference>
<dbReference type="Pfam" id="PF01546">
    <property type="entry name" value="Peptidase_M20"/>
    <property type="match status" value="1"/>
</dbReference>
<name>A0ABQ6WHC2_9EURO</name>
<feature type="domain" description="Peptidase M20 dimerisation" evidence="3">
    <location>
        <begin position="188"/>
        <end position="280"/>
    </location>
</feature>
<accession>A0ABQ6WHC2</accession>
<dbReference type="Gene3D" id="3.30.70.360">
    <property type="match status" value="1"/>
</dbReference>
<dbReference type="InterPro" id="IPR052030">
    <property type="entry name" value="Peptidase_M20/M20A_hydrolases"/>
</dbReference>
<dbReference type="PIRSF" id="PIRSF037226">
    <property type="entry name" value="Amidohydrolase_ACY1L2_prd"/>
    <property type="match status" value="1"/>
</dbReference>
<dbReference type="InterPro" id="IPR017439">
    <property type="entry name" value="Amidohydrolase"/>
</dbReference>
<dbReference type="Gene3D" id="3.40.630.10">
    <property type="entry name" value="Zn peptidases"/>
    <property type="match status" value="1"/>
</dbReference>
<evidence type="ECO:0000256" key="1">
    <source>
        <dbReference type="ARBA" id="ARBA00006247"/>
    </source>
</evidence>
<evidence type="ECO:0000313" key="5">
    <source>
        <dbReference type="Proteomes" id="UP000325395"/>
    </source>
</evidence>
<protein>
    <recommendedName>
        <fullName evidence="2">Peptidase M20 domain-containing protein 2</fullName>
    </recommendedName>
</protein>
<proteinExistence type="inferred from homology"/>
<gene>
    <name evidence="4" type="ORF">BDV36DRAFT_284546</name>
</gene>
<dbReference type="InterPro" id="IPR036264">
    <property type="entry name" value="Bact_exopeptidase_dim_dom"/>
</dbReference>
<organism evidence="4 5">
    <name type="scientific">Aspergillus pseudocaelatus</name>
    <dbReference type="NCBI Taxonomy" id="1825620"/>
    <lineage>
        <taxon>Eukaryota</taxon>
        <taxon>Fungi</taxon>
        <taxon>Dikarya</taxon>
        <taxon>Ascomycota</taxon>
        <taxon>Pezizomycotina</taxon>
        <taxon>Eurotiomycetes</taxon>
        <taxon>Eurotiomycetidae</taxon>
        <taxon>Eurotiales</taxon>
        <taxon>Aspergillaceae</taxon>
        <taxon>Aspergillus</taxon>
        <taxon>Aspergillus subgen. Circumdati</taxon>
    </lineage>
</organism>
<keyword evidence="5" id="KW-1185">Reference proteome</keyword>
<evidence type="ECO:0000313" key="4">
    <source>
        <dbReference type="EMBL" id="KAE8416405.1"/>
    </source>
</evidence>
<dbReference type="SUPFAM" id="SSF53187">
    <property type="entry name" value="Zn-dependent exopeptidases"/>
    <property type="match status" value="1"/>
</dbReference>
<reference evidence="4 5" key="1">
    <citation type="submission" date="2019-04" db="EMBL/GenBank/DDBJ databases">
        <authorList>
            <consortium name="DOE Joint Genome Institute"/>
            <person name="Mondo S."/>
            <person name="Kjaerbolling I."/>
            <person name="Vesth T."/>
            <person name="Frisvad J.C."/>
            <person name="Nybo J.L."/>
            <person name="Theobald S."/>
            <person name="Kildgaard S."/>
            <person name="Isbrandt T."/>
            <person name="Kuo A."/>
            <person name="Sato A."/>
            <person name="Lyhne E.K."/>
            <person name="Kogle M.E."/>
            <person name="Wiebenga A."/>
            <person name="Kun R.S."/>
            <person name="Lubbers R.J."/>
            <person name="Makela M.R."/>
            <person name="Barry K."/>
            <person name="Chovatia M."/>
            <person name="Clum A."/>
            <person name="Daum C."/>
            <person name="Haridas S."/>
            <person name="He G."/>
            <person name="LaButti K."/>
            <person name="Lipzen A."/>
            <person name="Riley R."/>
            <person name="Salamov A."/>
            <person name="Simmons B.A."/>
            <person name="Magnuson J.K."/>
            <person name="Henrissat B."/>
            <person name="Mortensen U.H."/>
            <person name="Larsen T.O."/>
            <person name="Devries R.P."/>
            <person name="Grigoriev I.V."/>
            <person name="Machida M."/>
            <person name="Baker S.E."/>
            <person name="Andersen M.R."/>
            <person name="Cantor M.N."/>
            <person name="Hua S.X."/>
        </authorList>
    </citation>
    <scope>NUCLEOTIDE SEQUENCE [LARGE SCALE GENOMIC DNA]</scope>
    <source>
        <strain evidence="4 5">CBS 117616</strain>
    </source>
</reference>
<dbReference type="InterPro" id="IPR017144">
    <property type="entry name" value="Xaa-Arg_dipeptidase"/>
</dbReference>
<dbReference type="EMBL" id="ML735752">
    <property type="protein sequence ID" value="KAE8416405.1"/>
    <property type="molecule type" value="Genomic_DNA"/>
</dbReference>
<dbReference type="SUPFAM" id="SSF55031">
    <property type="entry name" value="Bacterial exopeptidase dimerisation domain"/>
    <property type="match status" value="1"/>
</dbReference>
<dbReference type="InterPro" id="IPR002933">
    <property type="entry name" value="Peptidase_M20"/>
</dbReference>
<comment type="similarity">
    <text evidence="1 2">Belongs to the peptidase M20A family.</text>
</comment>
<dbReference type="Proteomes" id="UP000325395">
    <property type="component" value="Unassembled WGS sequence"/>
</dbReference>
<dbReference type="PANTHER" id="PTHR30575:SF8">
    <property type="entry name" value="PEPTIDASE M20 DOMAIN-CONTAINING PROTEIN 2"/>
    <property type="match status" value="1"/>
</dbReference>